<evidence type="ECO:0000313" key="2">
    <source>
        <dbReference type="Proteomes" id="UP000215914"/>
    </source>
</evidence>
<name>A0A9K3HSF4_HELAN</name>
<reference evidence="1" key="1">
    <citation type="journal article" date="2017" name="Nature">
        <title>The sunflower genome provides insights into oil metabolism, flowering and Asterid evolution.</title>
        <authorList>
            <person name="Badouin H."/>
            <person name="Gouzy J."/>
            <person name="Grassa C.J."/>
            <person name="Murat F."/>
            <person name="Staton S.E."/>
            <person name="Cottret L."/>
            <person name="Lelandais-Briere C."/>
            <person name="Owens G.L."/>
            <person name="Carrere S."/>
            <person name="Mayjonade B."/>
            <person name="Legrand L."/>
            <person name="Gill N."/>
            <person name="Kane N.C."/>
            <person name="Bowers J.E."/>
            <person name="Hubner S."/>
            <person name="Bellec A."/>
            <person name="Berard A."/>
            <person name="Berges H."/>
            <person name="Blanchet N."/>
            <person name="Boniface M.C."/>
            <person name="Brunel D."/>
            <person name="Catrice O."/>
            <person name="Chaidir N."/>
            <person name="Claudel C."/>
            <person name="Donnadieu C."/>
            <person name="Faraut T."/>
            <person name="Fievet G."/>
            <person name="Helmstetter N."/>
            <person name="King M."/>
            <person name="Knapp S.J."/>
            <person name="Lai Z."/>
            <person name="Le Paslier M.C."/>
            <person name="Lippi Y."/>
            <person name="Lorenzon L."/>
            <person name="Mandel J.R."/>
            <person name="Marage G."/>
            <person name="Marchand G."/>
            <person name="Marquand E."/>
            <person name="Bret-Mestries E."/>
            <person name="Morien E."/>
            <person name="Nambeesan S."/>
            <person name="Nguyen T."/>
            <person name="Pegot-Espagnet P."/>
            <person name="Pouilly N."/>
            <person name="Raftis F."/>
            <person name="Sallet E."/>
            <person name="Schiex T."/>
            <person name="Thomas J."/>
            <person name="Vandecasteele C."/>
            <person name="Vares D."/>
            <person name="Vear F."/>
            <person name="Vautrin S."/>
            <person name="Crespi M."/>
            <person name="Mangin B."/>
            <person name="Burke J.M."/>
            <person name="Salse J."/>
            <person name="Munos S."/>
            <person name="Vincourt P."/>
            <person name="Rieseberg L.H."/>
            <person name="Langlade N.B."/>
        </authorList>
    </citation>
    <scope>NUCLEOTIDE SEQUENCE</scope>
    <source>
        <tissue evidence="1">Leaves</tissue>
    </source>
</reference>
<dbReference type="EMBL" id="MNCJ02000326">
    <property type="protein sequence ID" value="KAF5783569.1"/>
    <property type="molecule type" value="Genomic_DNA"/>
</dbReference>
<dbReference type="Gramene" id="mRNA:HanXRQr2_Chr11g0509441">
    <property type="protein sequence ID" value="CDS:HanXRQr2_Chr11g0509441.1"/>
    <property type="gene ID" value="HanXRQr2_Chr11g0509441"/>
</dbReference>
<protein>
    <submittedName>
        <fullName evidence="1">Uncharacterized protein</fullName>
    </submittedName>
</protein>
<accession>A0A9K3HSF4</accession>
<reference evidence="1" key="2">
    <citation type="submission" date="2020-06" db="EMBL/GenBank/DDBJ databases">
        <title>Helianthus annuus Genome sequencing and assembly Release 2.</title>
        <authorList>
            <person name="Gouzy J."/>
            <person name="Langlade N."/>
            <person name="Munos S."/>
        </authorList>
    </citation>
    <scope>NUCLEOTIDE SEQUENCE</scope>
    <source>
        <tissue evidence="1">Leaves</tissue>
    </source>
</reference>
<evidence type="ECO:0000313" key="1">
    <source>
        <dbReference type="EMBL" id="KAF5783569.1"/>
    </source>
</evidence>
<organism evidence="1 2">
    <name type="scientific">Helianthus annuus</name>
    <name type="common">Common sunflower</name>
    <dbReference type="NCBI Taxonomy" id="4232"/>
    <lineage>
        <taxon>Eukaryota</taxon>
        <taxon>Viridiplantae</taxon>
        <taxon>Streptophyta</taxon>
        <taxon>Embryophyta</taxon>
        <taxon>Tracheophyta</taxon>
        <taxon>Spermatophyta</taxon>
        <taxon>Magnoliopsida</taxon>
        <taxon>eudicotyledons</taxon>
        <taxon>Gunneridae</taxon>
        <taxon>Pentapetalae</taxon>
        <taxon>asterids</taxon>
        <taxon>campanulids</taxon>
        <taxon>Asterales</taxon>
        <taxon>Asteraceae</taxon>
        <taxon>Asteroideae</taxon>
        <taxon>Heliantheae alliance</taxon>
        <taxon>Heliantheae</taxon>
        <taxon>Helianthus</taxon>
    </lineage>
</organism>
<proteinExistence type="predicted"/>
<comment type="caution">
    <text evidence="1">The sequence shown here is derived from an EMBL/GenBank/DDBJ whole genome shotgun (WGS) entry which is preliminary data.</text>
</comment>
<gene>
    <name evidence="1" type="ORF">HanXRQr2_Chr11g0509441</name>
</gene>
<dbReference type="Proteomes" id="UP000215914">
    <property type="component" value="Unassembled WGS sequence"/>
</dbReference>
<sequence length="64" mass="7629">MELMRRMKMASIQTFWVQMQKDKPLDESRKTGQTSGDEMAFYSRIYFFGRQESVSVNPKLPDQF</sequence>
<dbReference type="AlphaFoldDB" id="A0A9K3HSF4"/>
<keyword evidence="2" id="KW-1185">Reference proteome</keyword>